<organism evidence="2 3">
    <name type="scientific">candidate division Kazan bacterium</name>
    <dbReference type="NCBI Taxonomy" id="2202143"/>
    <lineage>
        <taxon>Bacteria</taxon>
        <taxon>Bacteria division Kazan-3B-28</taxon>
    </lineage>
</organism>
<gene>
    <name evidence="2" type="ORF">DRH29_03065</name>
</gene>
<keyword evidence="1" id="KW-0812">Transmembrane</keyword>
<evidence type="ECO:0000256" key="1">
    <source>
        <dbReference type="SAM" id="Phobius"/>
    </source>
</evidence>
<comment type="caution">
    <text evidence="2">The sequence shown here is derived from an EMBL/GenBank/DDBJ whole genome shotgun (WGS) entry which is preliminary data.</text>
</comment>
<evidence type="ECO:0000313" key="3">
    <source>
        <dbReference type="Proteomes" id="UP000281261"/>
    </source>
</evidence>
<feature type="transmembrane region" description="Helical" evidence="1">
    <location>
        <begin position="57"/>
        <end position="75"/>
    </location>
</feature>
<dbReference type="Proteomes" id="UP000281261">
    <property type="component" value="Unassembled WGS sequence"/>
</dbReference>
<sequence>MPKKRWIKKGNTWMEVELPEDEIYKCSTCLKEECEHIYWKTKLHLDRKRNSYIKWQVIILSLTAILSLIAIVVGLK</sequence>
<name>A0A420ZCC7_UNCK3</name>
<keyword evidence="1" id="KW-1133">Transmembrane helix</keyword>
<accession>A0A420ZCC7</accession>
<protein>
    <submittedName>
        <fullName evidence="2">Uncharacterized protein</fullName>
    </submittedName>
</protein>
<evidence type="ECO:0000313" key="2">
    <source>
        <dbReference type="EMBL" id="RLC37103.1"/>
    </source>
</evidence>
<proteinExistence type="predicted"/>
<reference evidence="2 3" key="1">
    <citation type="submission" date="2018-06" db="EMBL/GenBank/DDBJ databases">
        <title>Extensive metabolic versatility and redundancy in microbially diverse, dynamic hydrothermal sediments.</title>
        <authorList>
            <person name="Dombrowski N."/>
            <person name="Teske A."/>
            <person name="Baker B.J."/>
        </authorList>
    </citation>
    <scope>NUCLEOTIDE SEQUENCE [LARGE SCALE GENOMIC DNA]</scope>
    <source>
        <strain evidence="2">B79_G16</strain>
    </source>
</reference>
<dbReference type="EMBL" id="QMNG01000012">
    <property type="protein sequence ID" value="RLC37103.1"/>
    <property type="molecule type" value="Genomic_DNA"/>
</dbReference>
<keyword evidence="1" id="KW-0472">Membrane</keyword>
<dbReference type="AlphaFoldDB" id="A0A420ZCC7"/>